<dbReference type="InterPro" id="IPR003029">
    <property type="entry name" value="S1_domain"/>
</dbReference>
<feature type="compositionally biased region" description="Basic residues" evidence="4">
    <location>
        <begin position="133"/>
        <end position="142"/>
    </location>
</feature>
<evidence type="ECO:0000313" key="6">
    <source>
        <dbReference type="EMBL" id="AAS81728.1"/>
    </source>
</evidence>
<reference evidence="6 7" key="1">
    <citation type="journal article" date="2004" name="Nat. Biotechnol.">
        <title>The genome sequence of the extreme thermophile Thermus thermophilus.</title>
        <authorList>
            <person name="Henne A."/>
            <person name="Brueggemann H."/>
            <person name="Raasch C."/>
            <person name="Wiezer A."/>
            <person name="Hartsch T."/>
            <person name="Liesegang H."/>
            <person name="Johann A."/>
            <person name="Lienard T."/>
            <person name="Gohl O."/>
            <person name="Martinez-Arias R."/>
            <person name="Jacobi C."/>
            <person name="Starkuviene V."/>
            <person name="Schlenczeck S."/>
            <person name="Dencker S."/>
            <person name="Huber R."/>
            <person name="Klenk H.-P."/>
            <person name="Overbeek R."/>
            <person name="Kramer W."/>
            <person name="Merkl R."/>
            <person name="Gottschalk G."/>
            <person name="Fritz H.-J."/>
        </authorList>
    </citation>
    <scope>NUCLEOTIDE SEQUENCE [LARGE SCALE GENOMIC DNA]</scope>
    <source>
        <strain evidence="7">ATCC BAA-163 / DSM 7039 / HB27</strain>
    </source>
</reference>
<evidence type="ECO:0000313" key="7">
    <source>
        <dbReference type="Proteomes" id="UP000000592"/>
    </source>
</evidence>
<gene>
    <name evidence="6" type="ordered locus">TT_C1386</name>
</gene>
<keyword evidence="3" id="KW-0687">Ribonucleoprotein</keyword>
<comment type="similarity">
    <text evidence="1">Belongs to the bacterial ribosomal protein bS1 family.</text>
</comment>
<proteinExistence type="inferred from homology"/>
<dbReference type="KEGG" id="tth:TT_C1386"/>
<evidence type="ECO:0000256" key="3">
    <source>
        <dbReference type="ARBA" id="ARBA00023274"/>
    </source>
</evidence>
<evidence type="ECO:0000256" key="1">
    <source>
        <dbReference type="ARBA" id="ARBA00006767"/>
    </source>
</evidence>
<accession>Q72HU8</accession>
<dbReference type="GO" id="GO:0003729">
    <property type="term" value="F:mRNA binding"/>
    <property type="evidence" value="ECO:0007669"/>
    <property type="project" value="TreeGrafter"/>
</dbReference>
<dbReference type="GO" id="GO:1990904">
    <property type="term" value="C:ribonucleoprotein complex"/>
    <property type="evidence" value="ECO:0007669"/>
    <property type="project" value="UniProtKB-KW"/>
</dbReference>
<dbReference type="PROSITE" id="PS50126">
    <property type="entry name" value="S1"/>
    <property type="match status" value="1"/>
</dbReference>
<protein>
    <submittedName>
        <fullName evidence="6">S1 domain protein</fullName>
    </submittedName>
</protein>
<evidence type="ECO:0000259" key="5">
    <source>
        <dbReference type="PROSITE" id="PS50126"/>
    </source>
</evidence>
<dbReference type="PANTHER" id="PTHR10724:SF7">
    <property type="entry name" value="SMALL RIBOSOMAL SUBUNIT PROTEIN BS1C"/>
    <property type="match status" value="1"/>
</dbReference>
<dbReference type="SUPFAM" id="SSF50249">
    <property type="entry name" value="Nucleic acid-binding proteins"/>
    <property type="match status" value="1"/>
</dbReference>
<dbReference type="InterPro" id="IPR050437">
    <property type="entry name" value="Ribos_protein_bS1-like"/>
</dbReference>
<dbReference type="Gene3D" id="2.40.50.140">
    <property type="entry name" value="Nucleic acid-binding proteins"/>
    <property type="match status" value="1"/>
</dbReference>
<dbReference type="GO" id="GO:0005840">
    <property type="term" value="C:ribosome"/>
    <property type="evidence" value="ECO:0007669"/>
    <property type="project" value="UniProtKB-KW"/>
</dbReference>
<keyword evidence="2" id="KW-0689">Ribosomal protein</keyword>
<evidence type="ECO:0000256" key="2">
    <source>
        <dbReference type="ARBA" id="ARBA00022980"/>
    </source>
</evidence>
<sequence length="142" mass="15427">MWYSGGTAGGFRARRRNVELEAGTVVEGRVVRVVSFGAFVELAGGEQGLVHISQIAHEYVTNVRDYLNEGDIVQVLIKGRDAKGRLDLSIKDLTPAPEGGAPPPRPRRLPKQSPEFENKLKSFLRGTGGFGGKGKKGGRKKR</sequence>
<dbReference type="Proteomes" id="UP000000592">
    <property type="component" value="Chromosome"/>
</dbReference>
<dbReference type="GO" id="GO:0003735">
    <property type="term" value="F:structural constituent of ribosome"/>
    <property type="evidence" value="ECO:0007669"/>
    <property type="project" value="TreeGrafter"/>
</dbReference>
<dbReference type="Pfam" id="PF00575">
    <property type="entry name" value="S1"/>
    <property type="match status" value="1"/>
</dbReference>
<dbReference type="GO" id="GO:0006412">
    <property type="term" value="P:translation"/>
    <property type="evidence" value="ECO:0007669"/>
    <property type="project" value="TreeGrafter"/>
</dbReference>
<dbReference type="SMART" id="SM00316">
    <property type="entry name" value="S1"/>
    <property type="match status" value="1"/>
</dbReference>
<dbReference type="HOGENOM" id="CLU_128762_0_1_0"/>
<dbReference type="InterPro" id="IPR012340">
    <property type="entry name" value="NA-bd_OB-fold"/>
</dbReference>
<name>Q72HU8_THET2</name>
<dbReference type="eggNOG" id="COG1098">
    <property type="taxonomic scope" value="Bacteria"/>
</dbReference>
<feature type="region of interest" description="Disordered" evidence="4">
    <location>
        <begin position="88"/>
        <end position="142"/>
    </location>
</feature>
<dbReference type="PANTHER" id="PTHR10724">
    <property type="entry name" value="30S RIBOSOMAL PROTEIN S1"/>
    <property type="match status" value="1"/>
</dbReference>
<feature type="domain" description="S1 motif" evidence="5">
    <location>
        <begin position="23"/>
        <end position="91"/>
    </location>
</feature>
<dbReference type="AlphaFoldDB" id="Q72HU8"/>
<dbReference type="EMBL" id="AE017221">
    <property type="protein sequence ID" value="AAS81728.1"/>
    <property type="molecule type" value="Genomic_DNA"/>
</dbReference>
<organism evidence="6 7">
    <name type="scientific">Thermus thermophilus (strain ATCC BAA-163 / DSM 7039 / HB27)</name>
    <dbReference type="NCBI Taxonomy" id="262724"/>
    <lineage>
        <taxon>Bacteria</taxon>
        <taxon>Thermotogati</taxon>
        <taxon>Deinococcota</taxon>
        <taxon>Deinococci</taxon>
        <taxon>Thermales</taxon>
        <taxon>Thermaceae</taxon>
        <taxon>Thermus</taxon>
    </lineage>
</organism>
<evidence type="ECO:0000256" key="4">
    <source>
        <dbReference type="SAM" id="MobiDB-lite"/>
    </source>
</evidence>
<dbReference type="SMR" id="Q72HU8"/>